<dbReference type="Gene3D" id="2.70.50.30">
    <property type="entry name" value="Coagulation Factor XIII, subunit A, domain 1"/>
    <property type="match status" value="1"/>
</dbReference>
<name>A0A7S2F4P2_9STRA</name>
<evidence type="ECO:0000256" key="1">
    <source>
        <dbReference type="ARBA" id="ARBA00004496"/>
    </source>
</evidence>
<dbReference type="PANTHER" id="PTHR10980">
    <property type="entry name" value="RHO GDP-DISSOCIATION INHIBITOR"/>
    <property type="match status" value="1"/>
</dbReference>
<comment type="similarity">
    <text evidence="2">Belongs to the Rho GDI family.</text>
</comment>
<evidence type="ECO:0000313" key="4">
    <source>
        <dbReference type="EMBL" id="CAD9371640.1"/>
    </source>
</evidence>
<sequence length="102" mass="11666">MHLKQGSNYKFRVSFKVQHEIVTGLKFTTKVSKMGVNMSNDNIVLGSYAPQSDTHNFEFPRNDWLETPSGMMARGNYTAKCQFSDGNNVQHIDYSYPVKIIK</sequence>
<dbReference type="GO" id="GO:0005094">
    <property type="term" value="F:Rho GDP-dissociation inhibitor activity"/>
    <property type="evidence" value="ECO:0007669"/>
    <property type="project" value="InterPro"/>
</dbReference>
<keyword evidence="3" id="KW-0963">Cytoplasm</keyword>
<evidence type="ECO:0000256" key="2">
    <source>
        <dbReference type="ARBA" id="ARBA00009758"/>
    </source>
</evidence>
<protein>
    <recommendedName>
        <fullName evidence="5">Rho GDP-dissociation inhibitor</fullName>
    </recommendedName>
</protein>
<dbReference type="InterPro" id="IPR024792">
    <property type="entry name" value="RhoGDI_dom_sf"/>
</dbReference>
<dbReference type="GO" id="GO:0016020">
    <property type="term" value="C:membrane"/>
    <property type="evidence" value="ECO:0007669"/>
    <property type="project" value="TreeGrafter"/>
</dbReference>
<dbReference type="SUPFAM" id="SSF81296">
    <property type="entry name" value="E set domains"/>
    <property type="match status" value="1"/>
</dbReference>
<accession>A0A7S2F4P2</accession>
<comment type="subcellular location">
    <subcellularLocation>
        <location evidence="1">Cytoplasm</location>
    </subcellularLocation>
</comment>
<reference evidence="4" key="1">
    <citation type="submission" date="2021-01" db="EMBL/GenBank/DDBJ databases">
        <authorList>
            <person name="Corre E."/>
            <person name="Pelletier E."/>
            <person name="Niang G."/>
            <person name="Scheremetjew M."/>
            <person name="Finn R."/>
            <person name="Kale V."/>
            <person name="Holt S."/>
            <person name="Cochrane G."/>
            <person name="Meng A."/>
            <person name="Brown T."/>
            <person name="Cohen L."/>
        </authorList>
    </citation>
    <scope>NUCLEOTIDE SEQUENCE</scope>
    <source>
        <strain evidence="4">CCMP1381</strain>
    </source>
</reference>
<dbReference type="InterPro" id="IPR014756">
    <property type="entry name" value="Ig_E-set"/>
</dbReference>
<dbReference type="EMBL" id="HBGS01002455">
    <property type="protein sequence ID" value="CAD9371640.1"/>
    <property type="molecule type" value="Transcribed_RNA"/>
</dbReference>
<gene>
    <name evidence="4" type="ORF">DSPE1174_LOCUS1289</name>
</gene>
<proteinExistence type="inferred from homology"/>
<dbReference type="AlphaFoldDB" id="A0A7S2F4P2"/>
<dbReference type="InterPro" id="IPR000406">
    <property type="entry name" value="Rho_GDI"/>
</dbReference>
<organism evidence="4">
    <name type="scientific">Octactis speculum</name>
    <dbReference type="NCBI Taxonomy" id="3111310"/>
    <lineage>
        <taxon>Eukaryota</taxon>
        <taxon>Sar</taxon>
        <taxon>Stramenopiles</taxon>
        <taxon>Ochrophyta</taxon>
        <taxon>Dictyochophyceae</taxon>
        <taxon>Dictyochales</taxon>
        <taxon>Dictyochaceae</taxon>
        <taxon>Octactis</taxon>
    </lineage>
</organism>
<dbReference type="GO" id="GO:0007266">
    <property type="term" value="P:Rho protein signal transduction"/>
    <property type="evidence" value="ECO:0007669"/>
    <property type="project" value="InterPro"/>
</dbReference>
<evidence type="ECO:0000256" key="3">
    <source>
        <dbReference type="ARBA" id="ARBA00022490"/>
    </source>
</evidence>
<dbReference type="GO" id="GO:0005829">
    <property type="term" value="C:cytosol"/>
    <property type="evidence" value="ECO:0007669"/>
    <property type="project" value="TreeGrafter"/>
</dbReference>
<evidence type="ECO:0008006" key="5">
    <source>
        <dbReference type="Google" id="ProtNLM"/>
    </source>
</evidence>
<dbReference type="Pfam" id="PF02115">
    <property type="entry name" value="Rho_GDI"/>
    <property type="match status" value="1"/>
</dbReference>
<dbReference type="PANTHER" id="PTHR10980:SF3">
    <property type="entry name" value="LD16419P"/>
    <property type="match status" value="1"/>
</dbReference>